<dbReference type="EMBL" id="ABEXCJ050000001">
    <property type="protein sequence ID" value="EMR4588183.1"/>
    <property type="molecule type" value="Genomic_DNA"/>
</dbReference>
<proteinExistence type="predicted"/>
<reference evidence="1" key="1">
    <citation type="submission" date="2023-10" db="EMBL/GenBank/DDBJ databases">
        <authorList>
            <consortium name="Clinical and Environmental Microbiology Branch: Whole genome sequencing antimicrobial resistance pathogens in the healthcare setting"/>
        </authorList>
    </citation>
    <scope>NUCLEOTIDE SEQUENCE</scope>
    <source>
        <strain evidence="1">2020QW-00022</strain>
    </source>
</reference>
<dbReference type="RefSeq" id="WP_125895281.1">
    <property type="nucleotide sequence ID" value="NZ_JAXACY010000058.1"/>
</dbReference>
<protein>
    <submittedName>
        <fullName evidence="1">Uncharacterized protein</fullName>
    </submittedName>
</protein>
<comment type="caution">
    <text evidence="1">The sequence shown here is derived from an EMBL/GenBank/DDBJ whole genome shotgun (WGS) entry which is preliminary data.</text>
</comment>
<gene>
    <name evidence="2" type="ORF">M0K77_000438</name>
    <name evidence="1" type="ORF">M0K77_RS02190</name>
</gene>
<sequence length="150" mass="17483">MINVNTFIKFNDNFINIFDLKEKIKNSNYIEGAIELTINGKNLIDKSMYDYIDDLWSYLSEGLFIVSQGEEFKCYFPDQPIAVSFIPQKGNRILVSVKCHEEIKTSIDRYEFLNSMAEHAKLFFEKLEDLNSASMGTRKSALQFIEKIRL</sequence>
<accession>A0A3R8WRN4</accession>
<dbReference type="EMBL" id="ABEXCJ040000001">
    <property type="protein sequence ID" value="ELR5215996.1"/>
    <property type="molecule type" value="Genomic_DNA"/>
</dbReference>
<evidence type="ECO:0000313" key="1">
    <source>
        <dbReference type="EMBL" id="ELR5215996.1"/>
    </source>
</evidence>
<name>A0A3R8WRN4_PRORE</name>
<dbReference type="OrthoDB" id="2088102at2"/>
<dbReference type="AlphaFoldDB" id="A0A3R8WRN4"/>
<evidence type="ECO:0000313" key="2">
    <source>
        <dbReference type="EMBL" id="EMR4588183.1"/>
    </source>
</evidence>
<organism evidence="1">
    <name type="scientific">Providencia rettgeri</name>
    <dbReference type="NCBI Taxonomy" id="587"/>
    <lineage>
        <taxon>Bacteria</taxon>
        <taxon>Pseudomonadati</taxon>
        <taxon>Pseudomonadota</taxon>
        <taxon>Gammaproteobacteria</taxon>
        <taxon>Enterobacterales</taxon>
        <taxon>Morganellaceae</taxon>
        <taxon>Providencia</taxon>
    </lineage>
</organism>